<organism evidence="4">
    <name type="scientific">[Clostridium] nexile</name>
    <dbReference type="NCBI Taxonomy" id="29361"/>
    <lineage>
        <taxon>Bacteria</taxon>
        <taxon>Bacillati</taxon>
        <taxon>Bacillota</taxon>
        <taxon>Clostridia</taxon>
        <taxon>Lachnospirales</taxon>
        <taxon>Lachnospiraceae</taxon>
        <taxon>Tyzzerella</taxon>
    </lineage>
</organism>
<protein>
    <submittedName>
        <fullName evidence="4">Sporulation and spore germination</fullName>
    </submittedName>
</protein>
<dbReference type="InterPro" id="IPR019606">
    <property type="entry name" value="GerMN"/>
</dbReference>
<proteinExistence type="predicted"/>
<feature type="region of interest" description="Disordered" evidence="1">
    <location>
        <begin position="20"/>
        <end position="48"/>
    </location>
</feature>
<sequence>MKRKIVVVLFAVMLAFSGCSKGETSQPEKEPEKNESVKDDAEEELENGTDKIEQKLGVYYIDETTGEITRDEVTVAGELQEAIVAKLKEASVLSETCEVQSVSVNDSEDKIDLDVNTAFGDYLRGMGTTGSEQVLECVVRTYSEAYDCDGVKITENGNPLDTGHTVLEGYISYE</sequence>
<evidence type="ECO:0000256" key="2">
    <source>
        <dbReference type="SAM" id="SignalP"/>
    </source>
</evidence>
<feature type="signal peptide" evidence="2">
    <location>
        <begin position="1"/>
        <end position="21"/>
    </location>
</feature>
<accession>A0A6N2UN45</accession>
<gene>
    <name evidence="4" type="ORF">CNLFYP112_02164</name>
</gene>
<reference evidence="4" key="1">
    <citation type="submission" date="2019-11" db="EMBL/GenBank/DDBJ databases">
        <authorList>
            <person name="Feng L."/>
        </authorList>
    </citation>
    <scope>NUCLEOTIDE SEQUENCE</scope>
    <source>
        <strain evidence="4">CnexileLFYP112</strain>
    </source>
</reference>
<dbReference type="AlphaFoldDB" id="A0A6N2UN45"/>
<dbReference type="SMART" id="SM00909">
    <property type="entry name" value="Germane"/>
    <property type="match status" value="1"/>
</dbReference>
<feature type="compositionally biased region" description="Basic and acidic residues" evidence="1">
    <location>
        <begin position="26"/>
        <end position="39"/>
    </location>
</feature>
<dbReference type="Pfam" id="PF10646">
    <property type="entry name" value="Germane"/>
    <property type="match status" value="1"/>
</dbReference>
<name>A0A6N2UN45_9FIRM</name>
<feature type="domain" description="GerMN" evidence="3">
    <location>
        <begin position="80"/>
        <end position="164"/>
    </location>
</feature>
<evidence type="ECO:0000259" key="3">
    <source>
        <dbReference type="SMART" id="SM00909"/>
    </source>
</evidence>
<dbReference type="EMBL" id="CACRTG010000021">
    <property type="protein sequence ID" value="VYT18737.1"/>
    <property type="molecule type" value="Genomic_DNA"/>
</dbReference>
<evidence type="ECO:0000256" key="1">
    <source>
        <dbReference type="SAM" id="MobiDB-lite"/>
    </source>
</evidence>
<keyword evidence="2" id="KW-0732">Signal</keyword>
<evidence type="ECO:0000313" key="4">
    <source>
        <dbReference type="EMBL" id="VYT18737.1"/>
    </source>
</evidence>
<dbReference type="PROSITE" id="PS51257">
    <property type="entry name" value="PROKAR_LIPOPROTEIN"/>
    <property type="match status" value="1"/>
</dbReference>
<feature type="chain" id="PRO_5039631646" evidence="2">
    <location>
        <begin position="22"/>
        <end position="174"/>
    </location>
</feature>